<dbReference type="SUPFAM" id="SSF48452">
    <property type="entry name" value="TPR-like"/>
    <property type="match status" value="2"/>
</dbReference>
<dbReference type="RefSeq" id="WP_023576472.1">
    <property type="nucleotide sequence ID" value="NZ_CBCSBQ010000016.1"/>
</dbReference>
<keyword evidence="2 3" id="KW-0802">TPR repeat</keyword>
<dbReference type="PANTHER" id="PTHR44858">
    <property type="entry name" value="TETRATRICOPEPTIDE REPEAT PROTEIN 6"/>
    <property type="match status" value="1"/>
</dbReference>
<protein>
    <submittedName>
        <fullName evidence="5">Tetratricopeptide repeat-containing protein</fullName>
    </submittedName>
</protein>
<dbReference type="PANTHER" id="PTHR44858:SF1">
    <property type="entry name" value="UDP-N-ACETYLGLUCOSAMINE--PEPTIDE N-ACETYLGLUCOSAMINYLTRANSFERASE SPINDLY-RELATED"/>
    <property type="match status" value="1"/>
</dbReference>
<dbReference type="EMBL" id="FMTY01000002">
    <property type="protein sequence ID" value="SCX05770.1"/>
    <property type="molecule type" value="Genomic_DNA"/>
</dbReference>
<dbReference type="eggNOG" id="COG0457">
    <property type="taxonomic scope" value="Bacteria"/>
</dbReference>
<gene>
    <name evidence="5" type="ORF">SAMN02927925_00882</name>
</gene>
<feature type="repeat" description="TPR" evidence="3">
    <location>
        <begin position="316"/>
        <end position="349"/>
    </location>
</feature>
<name>A0A1G4VF14_9FLAO</name>
<dbReference type="InterPro" id="IPR011990">
    <property type="entry name" value="TPR-like_helical_dom_sf"/>
</dbReference>
<accession>A0A1G4VF14</accession>
<keyword evidence="1" id="KW-0677">Repeat</keyword>
<sequence>MKIKYVLLASSLMLSVASFAQKDELKTLKKLYAKDQLSADDMSEYKLTVNKAAAISGLAEQDLVYVNFYKSMLPILELNNAMTKNPNDVQALAKNLSPANIKMLGKGLNDVLDFEKKSGKPIYTTDIQETIASFKPMMLQYAYGLNQASKFKESGQVFEAIYQFDKSDASNLYNASVLALQAEDYDGALKYYEELKNINYTGEGTSYLAVNKVNGQEEPFATDSDRKAAIKIGTHEKPRDEKIPSKRGEIFKNYASILLNKGRVEEAKKAITDAKALNPDDTDLILAEANLYYEAKDMVTYKKLINEVIAKKPNDADLYFNLGVVSTNTGETEEAKKYYEKVISIDPKYFNAYNNLGAIYLLGDEKIVKEMNSLGMTPKESKRYDELKAKRKKMFTGAIPYFEKALELQPANESVKSILLNSYQVLEMDAKYKALKAKK</sequence>
<evidence type="ECO:0000256" key="2">
    <source>
        <dbReference type="ARBA" id="ARBA00022803"/>
    </source>
</evidence>
<dbReference type="InterPro" id="IPR050498">
    <property type="entry name" value="Ycf3"/>
</dbReference>
<evidence type="ECO:0000313" key="5">
    <source>
        <dbReference type="EMBL" id="SCX05770.1"/>
    </source>
</evidence>
<evidence type="ECO:0000256" key="4">
    <source>
        <dbReference type="SAM" id="SignalP"/>
    </source>
</evidence>
<feature type="signal peptide" evidence="4">
    <location>
        <begin position="1"/>
        <end position="20"/>
    </location>
</feature>
<feature type="chain" id="PRO_5010296008" evidence="4">
    <location>
        <begin position="21"/>
        <end position="439"/>
    </location>
</feature>
<dbReference type="Gene3D" id="1.25.40.10">
    <property type="entry name" value="Tetratricopeptide repeat domain"/>
    <property type="match status" value="1"/>
</dbReference>
<organism evidence="5 6">
    <name type="scientific">Flavobacterium saliperosum</name>
    <dbReference type="NCBI Taxonomy" id="329186"/>
    <lineage>
        <taxon>Bacteria</taxon>
        <taxon>Pseudomonadati</taxon>
        <taxon>Bacteroidota</taxon>
        <taxon>Flavobacteriia</taxon>
        <taxon>Flavobacteriales</taxon>
        <taxon>Flavobacteriaceae</taxon>
        <taxon>Flavobacterium</taxon>
    </lineage>
</organism>
<dbReference type="InterPro" id="IPR019734">
    <property type="entry name" value="TPR_rpt"/>
</dbReference>
<dbReference type="Proteomes" id="UP000182124">
    <property type="component" value="Unassembled WGS sequence"/>
</dbReference>
<dbReference type="STRING" id="329186.SAMN02927925_00882"/>
<dbReference type="PROSITE" id="PS50293">
    <property type="entry name" value="TPR_REGION"/>
    <property type="match status" value="1"/>
</dbReference>
<evidence type="ECO:0000313" key="6">
    <source>
        <dbReference type="Proteomes" id="UP000182124"/>
    </source>
</evidence>
<evidence type="ECO:0000256" key="1">
    <source>
        <dbReference type="ARBA" id="ARBA00022737"/>
    </source>
</evidence>
<reference evidence="5 6" key="1">
    <citation type="submission" date="2016-10" db="EMBL/GenBank/DDBJ databases">
        <authorList>
            <person name="de Groot N.N."/>
        </authorList>
    </citation>
    <scope>NUCLEOTIDE SEQUENCE [LARGE SCALE GENOMIC DNA]</scope>
    <source>
        <strain evidence="5 6">CGMCC 1.3801</strain>
    </source>
</reference>
<dbReference type="AlphaFoldDB" id="A0A1G4VF14"/>
<dbReference type="PROSITE" id="PS50005">
    <property type="entry name" value="TPR"/>
    <property type="match status" value="1"/>
</dbReference>
<proteinExistence type="predicted"/>
<evidence type="ECO:0000256" key="3">
    <source>
        <dbReference type="PROSITE-ProRule" id="PRU00339"/>
    </source>
</evidence>
<dbReference type="Pfam" id="PF13181">
    <property type="entry name" value="TPR_8"/>
    <property type="match status" value="3"/>
</dbReference>
<dbReference type="SMART" id="SM00028">
    <property type="entry name" value="TPR"/>
    <property type="match status" value="3"/>
</dbReference>
<keyword evidence="4" id="KW-0732">Signal</keyword>